<feature type="region of interest" description="Disordered" evidence="1">
    <location>
        <begin position="4730"/>
        <end position="4802"/>
    </location>
</feature>
<feature type="compositionally biased region" description="Basic and acidic residues" evidence="1">
    <location>
        <begin position="3591"/>
        <end position="3603"/>
    </location>
</feature>
<feature type="compositionally biased region" description="Polar residues" evidence="1">
    <location>
        <begin position="4208"/>
        <end position="4229"/>
    </location>
</feature>
<feature type="region of interest" description="Disordered" evidence="1">
    <location>
        <begin position="3096"/>
        <end position="3132"/>
    </location>
</feature>
<feature type="region of interest" description="Disordered" evidence="1">
    <location>
        <begin position="1"/>
        <end position="20"/>
    </location>
</feature>
<name>A0A9W7Y0F8_9FUNG</name>
<feature type="region of interest" description="Disordered" evidence="1">
    <location>
        <begin position="3145"/>
        <end position="3223"/>
    </location>
</feature>
<feature type="compositionally biased region" description="Basic and acidic residues" evidence="1">
    <location>
        <begin position="603"/>
        <end position="626"/>
    </location>
</feature>
<feature type="compositionally biased region" description="Basic and acidic residues" evidence="1">
    <location>
        <begin position="4291"/>
        <end position="4306"/>
    </location>
</feature>
<feature type="compositionally biased region" description="Basic and acidic residues" evidence="1">
    <location>
        <begin position="4746"/>
        <end position="4755"/>
    </location>
</feature>
<dbReference type="OrthoDB" id="43547at2759"/>
<evidence type="ECO:0000256" key="1">
    <source>
        <dbReference type="SAM" id="MobiDB-lite"/>
    </source>
</evidence>
<feature type="compositionally biased region" description="Basic residues" evidence="1">
    <location>
        <begin position="308"/>
        <end position="317"/>
    </location>
</feature>
<dbReference type="EMBL" id="JANBOJ010000119">
    <property type="protein sequence ID" value="KAJ1722287.1"/>
    <property type="molecule type" value="Genomic_DNA"/>
</dbReference>
<keyword evidence="3" id="KW-1185">Reference proteome</keyword>
<organism evidence="2 3">
    <name type="scientific">Coemansia erecta</name>
    <dbReference type="NCBI Taxonomy" id="147472"/>
    <lineage>
        <taxon>Eukaryota</taxon>
        <taxon>Fungi</taxon>
        <taxon>Fungi incertae sedis</taxon>
        <taxon>Zoopagomycota</taxon>
        <taxon>Kickxellomycotina</taxon>
        <taxon>Kickxellomycetes</taxon>
        <taxon>Kickxellales</taxon>
        <taxon>Kickxellaceae</taxon>
        <taxon>Coemansia</taxon>
    </lineage>
</organism>
<feature type="region of interest" description="Disordered" evidence="1">
    <location>
        <begin position="2339"/>
        <end position="2381"/>
    </location>
</feature>
<sequence>MSTSRPHEGGGNSSTSAASDEDVTVAQGVLLQNDPLYLRRCDQALWLLNHLHVPLRLQDFDKTFEVLDIIPETSRAGSSSNGGGGLSANSNSSRHLHSLASSNSRGMGHRLDKQNSGLLSGPDTDINVFTETLDRKFKFTEDTTFWNIAPENNVVFVIDISQSMYSLDPNTNEAHIQTALETMEKCLVGIVQPIELPSSLGLPSRPFDTHICASVIAYCPRLPGSYPVERDRKKLPFCRTLAHARQVTMDDVPEFMKTIRNFLFNYESELQDSLGSFPPPPPPIPADEVGAHEQHVDEKTRKSDSRRSAKSSRHSSRHNYGPALFESIDAAIKSKKHPKPGDTYTFTYDPDAPLLHSLQIADYFLKLLPEVCASSFVFLTDGVMRSNFATSKAQSLTSSLCRRNTKCTFIQVGSCGGFTPETTLGFVGDNELLLFLAAALDGSFIYASDCPDAVLPNRLNYYHQIMLVHETRLARTLVRHRYDAVHQGARRMGDMPRERLNTKNTGSLQTTQGGDPGFPWCPDCKPPVVDTVTARYSDYNIPVSMGVLIDTRLNEGFVIRNIQVTKLDRDGMTERTKVKLELVWHANITIVYRIINTHYLGPADRRDEHGSREGSTKSGSEARSRSESVASDGSVPPVSDRGQRNPNMVDIVIRSYNMFTLAFLQSGSNDVHRSEVFAKADMLHQFLKSITEKDERLRQLYSAPSRSPIVRTNTQPRMYIPPVIETAYSPLRTAHSIMQLATRIQPGDVDLDDFMPYTDWTAQHWHLYEKLLQFSKSGDTLRTLASYRHTTSVFIDSELILSCVDGMNFAETAKHGNRILNEFRAFMSQIGTWALLKDENTSVVFLRDHMRLSQQIPVFVVTKWEMATNWIMRLTLVLYNGTREARSLISNCVLFICMIFRSSYCDTSREPVMRAARPLHLLPMDMDITYRMPPNLLTTRDMGDMHTYVVEWRWTYLAREGTREDLSGEGSDSEIVRQALHRLALTLSHQRLSQDFTLLNAKGPSTGLMAAPDASKYDSCLTFYQERDGYDGEELLLACQYQVIVDMKQSSVTARTWIEPWSSRLIRSLFEDDFRILAPLGTFQQILQPERCFQLKVPNIAEFHSKRMNMFSIMAVVHTSRIGLRVVQFPNVSPANAVWDQPDGAESIKLDDPTFQITPEPDEDEDLEIQILDESGGIVQRIKATEYYKTHGREETRLLAVDKKLRIKHLGTTHGERRAILLERFMLTLFDKSEEGKYDPYIEKYRLNEYNPFILALINPGHPRKLFFNKLAAKWMTTGEFTMVAYRCFLEFALFKRCDAISVNAERFNKLRFAGSIVSELMAHSPGLHQATGVPNALDDHLFMDKWFVIRLPNNSSFLMVILPNVPLSAPYRDWSGQYSFPETESRAESPQEAESGSSRTHWRTDSQPASPPVYTPALESSITGTPMPSAGGLVAINAYTLVMECSMDNGEMRRCTRPNDVHMAAAVATKTKLNLHTLDVGCTDTRVPGDTFQGFVGQKEIPIPFTEFAVAEIRQLERMYSEAHLQTMYLALLLKRQVSSADLVLSQQSSLWRRRSIDVDITAFLHSQDAACISREAAWQAQDRQSLQERFAGLLGESFTALPGDATQGRLYYCRPTPDRRSELELCLQLSQNPLFINLQCSVEVLDSTTGHNRRLNMPIDQLPLSLERLCEQAGLEWRPPTDHFETSMDVRVILHINCMYLPEESVSKNADDANVSETKTLEPKPDRYEIDSRATRVFQKTKSLSSLVRGGMSSLAKGEPTVTDTNGDANALPSAVIAKRHTNAQIATLEGLPYDQLQLVRHCHRKLVRFIAQETLYALRDTHPVDGALLRQVWHTIATTVDNEVASDRFEFAHNRIDLQFQITNPDQARRRHAMDLLMAELLKHEGMPEGFPLGKLQQLDGIVYMRDVRSRSDRIEARARIRARALSDTHGGASDAASDSLGPRAADLADAIPSWFLIKPTATLDGVRILTHNYSIITNEVADNVLAETRQLLMVALRAANTRLLLEEMAETHSFPDQLQLPEAAIGQNTGTSTSRLGQHSYPEMQSNLPHQIQQQSRDDVLAGISSSPSAVTVAGYDKLRKQGTPGQGHTSSVFPNASEADATDTGGNQFNIASILKPFISGSELYSCEEQFTSTFPLHPRISQKTAIQAVLVGGMVNSRLSNCRNMFFVRDGSSLFYAVLTTGRKPYANPFADTTSNAAPAATAATETAALTGTARSTGPWPSHRTQSAAPSPLYIPDQDVTGAHTVATTSPDPSSMFSLTALAGGEGLGPASLDLNQPASPRLTLARNEASFRSGNNGESRFVIGDALTRNTGMSTTPESPSTRYLVSSLTNIETQQQQQQQSQPPGNPIQSPRLHPSVAVTSGGGGRGDVMGSTSRLQLSNSAMLTSLPTFESQTPNDPGQIGQIEEKTVRCIVLRMYGVDKPSKELTRGLVQQIDECITVHVTMPEMSGTLFRQVQLNDHDMNFLFPMCNPEPTILYLPLPRFVHDLSCLMRHFKQTISDTIPQFPSSHLVAKSMRRSFAHLRKRSADHSGSEDDDSDDNLVSIGTRVPDALRKDYARVLEGWEYDRQTPRRLPVERLVFLYNFFVHSGGATMSADMADIGPGIAAISALPLSHERVLAKSIWAELPAGDPSNTVGSMSNLGAGTGYRFDAHGSSNDPDTLGISPGTMRRNSSNLPHHRRVASCVNPDGSSAGKSGDGTIAGVDALAEGGPSTTLDQRQSYLMQRRVSHTPSPNDHNAQPPPSPSPMVSTPSTGFSLPPDTHSGNAGELGSQARPLLVSEMASLFKEYLRQFQDARSRLRTNPSDFENLADIMERQVEEFAGQPVMSITLWSNTSVRVDRLAAFISRSYWNALGDYVSEQVLYPILSAGWGSGLNHKIRLPDPYADLELCSTFPGEPASCCSCPADVEIKLDTEWGSDPSTTQVHQALLRARDIHLPRAPSTFTEGTKRQVHAMEIARKMAQYWGNQETVKSLRHHRQRLPRVTGISHYFSEELRGVLETMCPAMKPTLFRLLENPLVLDGSSDTLGQESPTSLFPAHTLRKPTDRSQISVVYDVSALPKALKGTRQSFCIMCTLPLEGTSAAAATGTAHGVRSDRPSYQQQYGVAGSSHNGQTSSNAGLGGASTVHGRRLETLKKTMGSHDNSGGIHGNRHSTRSSGNSGLNHGVHGQVHGLGLQGWPQGDHMAQQRQQHFGPHAHRMSMYGSSSGSNGKVSGDIHHHTRRAHRLAAISERNVMSTAPKKKPPITDYKPIADPETPILNVEDITHYSSQTKGTSASTKAWLTVWLVGGELEMVGYNVSQRLWDCICDQIRQRLERESRRKQLLGMFASHMCGIFPGYDQQPRHAGISSTWLDRDVTRDLINKFALLKQLTYDDQIHYFNIERLLSSDYKRLLNLPQGAAELEHLAANPSVAGMTLNDTKTELVLRQLQPEHLRWARKLTFVDYTQPYVDTNHPDILFRIGTRFMRAYQSRIAQVLRYDELMKIAERWRQLIAVNGLHDSMNRSSRLVMLDLQTSDGNRSLTGEGQTPVRHTSFPIAGPRPDPAAQAPSRGDSQGGLTNGSPDILTKAAGKMPAKSAPSMLEGGKETSPTEKVEDTNEMSLEDIQMIMENARLLHFVCAPLPISTSIKPAGTDLRAFKRLFRVVSAMLQNLADSYIDYLCSTGYIVARRFEKMRSWKDSLVSLGYTADKVTEFTNTILGQPRQFFTTVQGSTAEAALPGIQIPSAYLFGSTERTNLVTDIEVSPEMLSIRMHALSRFTPEWRSAVPGYLRSSVNPQSIKKFTFDISRYKKLLHAKSFVYDFQLRYVALMLKPLASSEPHSDEQHVLNLPETRPHDCRDHAIYSSDSDDTDSRGGVSSNEDDSTDSADEDDCQILVAGDSFVHPTDTFGSRSQRHYQPPLRRRCSQRTVAQGLHVHIDLTVFLGELSEQRYFSTRFSSRRLVRARFPMMYREMYEYFLTHSSRYQFYTDGCRPPLGENPLQGGVSPSSRSVPVDDLCLKKASHSGCYRLYEGVLPDAMQTQYASVFSGSEPHSGAGSYHWPSGNLGTSPMHKNGIPSSGRGHKSGLQKYNIASSAPETLHKSPQIKDGSLDSIHHLRVNPMAFNSQGRGGQVYSGVDHASPQHMPPNSDNIARRGRGIDSRPIAMSYAPGTHWTDGYKSTVDVDSSLSSRRLYAGGMQSSERQAVPQAPKVTTSDQYINSSTHHVPLSSSPRVTSSLGSHTSRAAVYEQHQPPTSALTEPMSTVSRSLDFAVNEYSASRIHLSSNDTFVRVSLMALTPDCDTCRSQHIQDERRSRERQRSLAQQQHSQQHRHINSSETAPEDGVEYPMDTNKKRKHKHHKRHARRRNGGGPSRIIDDIGQLFGPLKGRPMTSSNNAFDYDTGRPYRSSAVSNKGSISMSGTSGLQYRYIQQSQQRYPSSSPFRTANDHGAGYDSRNTSRLQQWMASLASDIITDPHADGLSGCGGLAGIGSTESSTPFANDTSHCETAQLSYYLVIDMDPQTTQALNNLKSDDVRSRNGSLVPLGDRTSSYPDEAGVENLSHLGIRPCKSCQSLSRCAGRLKVCGMHKVLNAIQVDMRDWENKGDVWANEPTMVMEVSSIDPDEYDKEDPDVLAWIRKTARRMIRHTVVDYHRDFNWYRIYQHMRMADLPNGLAPAEISDLVNFIERQGWVDVGTTDDAAQKLIGLGISAQRAIETIQLRLRKLYLEPALLIPSLLTDHANTCTKSDGGGTVPPSALDEGERLPDVSHRRQTTAGPVPSTGATTHSATVIRRNAVSSSSLNTSAADIPQTSEIHMPRGFGTNQPAISGDADPAHVDPDNIRNSTLSLSGGPVAVIDVHGRVLPDRSSTNIGDLLRLLSPLNTHPTRKILLDPTFQKMLSRYIRLDITDSPWLCGKHRQTYSLSGFDWDLDDDVDQEAMESGMFGGDPGPCAAIPRGFTTPQRFAPDDGVARSTNRRVQQVQEIDIGPSAPNSIRNRAQRRRTGASATSLGTMEPVANSAQLAHGLSAATAAVDSASSVQSAGGHGRIESYSGSTSAAIGQQGGNSLANPLGPNVSDTKNGPEPAATADRFTRPYVESLPGSLLVIDPDDTQYAARLFVLNPFAYHSVLELMFTRAVESGEVQLCQVRAIARDRQRSGLYEYERKHINMLLSTLSAVIWDVMTE</sequence>
<accession>A0A9W7Y0F8</accession>
<feature type="region of interest" description="Disordered" evidence="1">
    <location>
        <begin position="2531"/>
        <end position="2550"/>
    </location>
</feature>
<dbReference type="Proteomes" id="UP001149813">
    <property type="component" value="Unassembled WGS sequence"/>
</dbReference>
<feature type="region of interest" description="Disordered" evidence="1">
    <location>
        <begin position="3890"/>
        <end position="3910"/>
    </location>
</feature>
<feature type="compositionally biased region" description="Polar residues" evidence="1">
    <location>
        <begin position="4238"/>
        <end position="4248"/>
    </location>
</feature>
<feature type="region of interest" description="Disordered" evidence="1">
    <location>
        <begin position="5026"/>
        <end position="5078"/>
    </location>
</feature>
<feature type="region of interest" description="Disordered" evidence="1">
    <location>
        <begin position="2735"/>
        <end position="2777"/>
    </location>
</feature>
<feature type="region of interest" description="Disordered" evidence="1">
    <location>
        <begin position="273"/>
        <end position="320"/>
    </location>
</feature>
<dbReference type="PANTHER" id="PTHR14918:SF3">
    <property type="entry name" value="KICSTOR COMPLEX PROTEIN SZT2"/>
    <property type="match status" value="1"/>
</dbReference>
<evidence type="ECO:0000313" key="3">
    <source>
        <dbReference type="Proteomes" id="UP001149813"/>
    </source>
</evidence>
<feature type="compositionally biased region" description="Basic and acidic residues" evidence="1">
    <location>
        <begin position="3839"/>
        <end position="3848"/>
    </location>
</feature>
<feature type="region of interest" description="Disordered" evidence="1">
    <location>
        <begin position="2657"/>
        <end position="2722"/>
    </location>
</feature>
<feature type="compositionally biased region" description="Low complexity" evidence="1">
    <location>
        <begin position="3169"/>
        <end position="3185"/>
    </location>
</feature>
<dbReference type="GO" id="GO:0005777">
    <property type="term" value="C:peroxisome"/>
    <property type="evidence" value="ECO:0007669"/>
    <property type="project" value="InterPro"/>
</dbReference>
<feature type="compositionally biased region" description="Acidic residues" evidence="1">
    <location>
        <begin position="3866"/>
        <end position="3875"/>
    </location>
</feature>
<feature type="compositionally biased region" description="Low complexity" evidence="1">
    <location>
        <begin position="3207"/>
        <end position="3221"/>
    </location>
</feature>
<feature type="compositionally biased region" description="Low complexity" evidence="1">
    <location>
        <begin position="2342"/>
        <end position="2368"/>
    </location>
</feature>
<dbReference type="PANTHER" id="PTHR14918">
    <property type="entry name" value="KICSTOR COMPLEX PROTEIN SZT2"/>
    <property type="match status" value="1"/>
</dbReference>
<comment type="caution">
    <text evidence="2">The sequence shown here is derived from an EMBL/GenBank/DDBJ whole genome shotgun (WGS) entry which is preliminary data.</text>
</comment>
<protein>
    <submittedName>
        <fullName evidence="2">Uncharacterized protein</fullName>
    </submittedName>
</protein>
<feature type="compositionally biased region" description="Basic residues" evidence="1">
    <location>
        <begin position="4339"/>
        <end position="4354"/>
    </location>
</feature>
<evidence type="ECO:0000313" key="2">
    <source>
        <dbReference type="EMBL" id="KAJ1722287.1"/>
    </source>
</evidence>
<feature type="region of interest" description="Disordered" evidence="1">
    <location>
        <begin position="74"/>
        <end position="116"/>
    </location>
</feature>
<proteinExistence type="predicted"/>
<feature type="region of interest" description="Disordered" evidence="1">
    <location>
        <begin position="4291"/>
        <end position="4361"/>
    </location>
</feature>
<feature type="region of interest" description="Disordered" evidence="1">
    <location>
        <begin position="4109"/>
        <end position="4142"/>
    </location>
</feature>
<feature type="compositionally biased region" description="Basic and acidic residues" evidence="1">
    <location>
        <begin position="289"/>
        <end position="307"/>
    </location>
</feature>
<feature type="region of interest" description="Disordered" evidence="1">
    <location>
        <begin position="2085"/>
        <end position="2106"/>
    </location>
</feature>
<feature type="region of interest" description="Disordered" evidence="1">
    <location>
        <begin position="3827"/>
        <end position="3875"/>
    </location>
</feature>
<gene>
    <name evidence="2" type="ORF">LPJ53_003272</name>
</gene>
<feature type="region of interest" description="Disordered" evidence="1">
    <location>
        <begin position="3525"/>
        <end position="3604"/>
    </location>
</feature>
<feature type="region of interest" description="Disordered" evidence="1">
    <location>
        <begin position="602"/>
        <end position="646"/>
    </location>
</feature>
<feature type="compositionally biased region" description="Polar residues" evidence="1">
    <location>
        <begin position="5037"/>
        <end position="5054"/>
    </location>
</feature>
<feature type="region of interest" description="Disordered" evidence="1">
    <location>
        <begin position="4967"/>
        <end position="4999"/>
    </location>
</feature>
<reference evidence="2" key="1">
    <citation type="submission" date="2022-07" db="EMBL/GenBank/DDBJ databases">
        <title>Phylogenomic reconstructions and comparative analyses of Kickxellomycotina fungi.</title>
        <authorList>
            <person name="Reynolds N.K."/>
            <person name="Stajich J.E."/>
            <person name="Barry K."/>
            <person name="Grigoriev I.V."/>
            <person name="Crous P."/>
            <person name="Smith M.E."/>
        </authorList>
    </citation>
    <scope>NUCLEOTIDE SEQUENCE</scope>
    <source>
        <strain evidence="2">NBRC 32514</strain>
    </source>
</reference>
<feature type="region of interest" description="Disordered" evidence="1">
    <location>
        <begin position="1383"/>
        <end position="1415"/>
    </location>
</feature>
<feature type="compositionally biased region" description="Polar residues" evidence="1">
    <location>
        <begin position="3105"/>
        <end position="3126"/>
    </location>
</feature>
<dbReference type="InterPro" id="IPR033228">
    <property type="entry name" value="SZT2"/>
</dbReference>
<feature type="compositionally biased region" description="Polar residues" evidence="1">
    <location>
        <begin position="4781"/>
        <end position="4799"/>
    </location>
</feature>
<feature type="region of interest" description="Disordered" evidence="1">
    <location>
        <begin position="4043"/>
        <end position="4072"/>
    </location>
</feature>
<feature type="region of interest" description="Disordered" evidence="1">
    <location>
        <begin position="4208"/>
        <end position="4248"/>
    </location>
</feature>